<evidence type="ECO:0000313" key="3">
    <source>
        <dbReference type="Proteomes" id="UP000705230"/>
    </source>
</evidence>
<keyword evidence="1" id="KW-0812">Transmembrane</keyword>
<feature type="transmembrane region" description="Helical" evidence="1">
    <location>
        <begin position="12"/>
        <end position="33"/>
    </location>
</feature>
<name>A0A937SHW7_9GAMM</name>
<feature type="transmembrane region" description="Helical" evidence="1">
    <location>
        <begin position="54"/>
        <end position="75"/>
    </location>
</feature>
<organism evidence="2 3">
    <name type="scientific">SAR86 cluster bacterium</name>
    <dbReference type="NCBI Taxonomy" id="2030880"/>
    <lineage>
        <taxon>Bacteria</taxon>
        <taxon>Pseudomonadati</taxon>
        <taxon>Pseudomonadota</taxon>
        <taxon>Gammaproteobacteria</taxon>
        <taxon>SAR86 cluster</taxon>
    </lineage>
</organism>
<sequence>MNTEYEIWNLMYLGFISNAMFMVAMVLLSWLGFRFAAAIAADPETPVMGKITATIFYLLVGMMFYNTAQIGGAIISGAAENMALLEEVSLRGADLIERVNSGFIPGGFITTALNVVIVFFQLAMTWIKR</sequence>
<evidence type="ECO:0000313" key="2">
    <source>
        <dbReference type="EMBL" id="MBL6903881.1"/>
    </source>
</evidence>
<keyword evidence="1" id="KW-0472">Membrane</keyword>
<proteinExistence type="predicted"/>
<accession>A0A937SHW7</accession>
<dbReference type="EMBL" id="JADHSG010000030">
    <property type="protein sequence ID" value="MBL6903881.1"/>
    <property type="molecule type" value="Genomic_DNA"/>
</dbReference>
<dbReference type="AlphaFoldDB" id="A0A937SHW7"/>
<dbReference type="Proteomes" id="UP000705230">
    <property type="component" value="Unassembled WGS sequence"/>
</dbReference>
<reference evidence="2" key="1">
    <citation type="submission" date="2020-10" db="EMBL/GenBank/DDBJ databases">
        <title>Microbiome of the Black Sea water column analyzed by genome centric metagenomics.</title>
        <authorList>
            <person name="Cabello-Yeves P.J."/>
            <person name="Callieri C."/>
            <person name="Picazo A."/>
            <person name="Mehrshad M."/>
            <person name="Haro-Moreno J.M."/>
            <person name="Roda-Garcia J."/>
            <person name="Dzembekova N."/>
            <person name="Slabakova V."/>
            <person name="Slabakova N."/>
            <person name="Moncheva S."/>
            <person name="Rodriguez-Valera F."/>
        </authorList>
    </citation>
    <scope>NUCLEOTIDE SEQUENCE</scope>
    <source>
        <strain evidence="2">BS30m-G43</strain>
    </source>
</reference>
<protein>
    <submittedName>
        <fullName evidence="2">Uncharacterized protein</fullName>
    </submittedName>
</protein>
<comment type="caution">
    <text evidence="2">The sequence shown here is derived from an EMBL/GenBank/DDBJ whole genome shotgun (WGS) entry which is preliminary data.</text>
</comment>
<evidence type="ECO:0000256" key="1">
    <source>
        <dbReference type="SAM" id="Phobius"/>
    </source>
</evidence>
<feature type="transmembrane region" description="Helical" evidence="1">
    <location>
        <begin position="103"/>
        <end position="127"/>
    </location>
</feature>
<gene>
    <name evidence="2" type="ORF">ISR29_06750</name>
</gene>
<keyword evidence="1" id="KW-1133">Transmembrane helix</keyword>